<dbReference type="Pfam" id="PF00211">
    <property type="entry name" value="Guanylate_cyc"/>
    <property type="match status" value="1"/>
</dbReference>
<dbReference type="SUPFAM" id="SSF55073">
    <property type="entry name" value="Nucleotide cyclase"/>
    <property type="match status" value="1"/>
</dbReference>
<dbReference type="PANTHER" id="PTHR43336:SF3">
    <property type="entry name" value="GUANYLATE CYCLASE DOMAIN-CONTAINING PROTEIN"/>
    <property type="match status" value="1"/>
</dbReference>
<feature type="compositionally biased region" description="Acidic residues" evidence="1">
    <location>
        <begin position="96"/>
        <end position="112"/>
    </location>
</feature>
<feature type="compositionally biased region" description="Polar residues" evidence="1">
    <location>
        <begin position="515"/>
        <end position="533"/>
    </location>
</feature>
<feature type="compositionally biased region" description="Basic and acidic residues" evidence="1">
    <location>
        <begin position="1"/>
        <end position="22"/>
    </location>
</feature>
<dbReference type="InterPro" id="IPR001054">
    <property type="entry name" value="A/G_cyclase"/>
</dbReference>
<feature type="compositionally biased region" description="Basic and acidic residues" evidence="1">
    <location>
        <begin position="144"/>
        <end position="153"/>
    </location>
</feature>
<evidence type="ECO:0000256" key="1">
    <source>
        <dbReference type="SAM" id="MobiDB-lite"/>
    </source>
</evidence>
<dbReference type="AlphaFoldDB" id="A0ABD3SC89"/>
<evidence type="ECO:0000259" key="3">
    <source>
        <dbReference type="PROSITE" id="PS50125"/>
    </source>
</evidence>
<dbReference type="Proteomes" id="UP001530377">
    <property type="component" value="Unassembled WGS sequence"/>
</dbReference>
<feature type="compositionally biased region" description="Polar residues" evidence="1">
    <location>
        <begin position="33"/>
        <end position="43"/>
    </location>
</feature>
<feature type="region of interest" description="Disordered" evidence="1">
    <location>
        <begin position="234"/>
        <end position="253"/>
    </location>
</feature>
<dbReference type="PANTHER" id="PTHR43336">
    <property type="entry name" value="OXYGEN SENSOR HISTIDINE KINASE RESPONSE REGULATOR DEVS/DOSS"/>
    <property type="match status" value="1"/>
</dbReference>
<feature type="region of interest" description="Disordered" evidence="1">
    <location>
        <begin position="506"/>
        <end position="561"/>
    </location>
</feature>
<feature type="compositionally biased region" description="Gly residues" evidence="1">
    <location>
        <begin position="195"/>
        <end position="209"/>
    </location>
</feature>
<feature type="compositionally biased region" description="Polar residues" evidence="1">
    <location>
        <begin position="169"/>
        <end position="180"/>
    </location>
</feature>
<dbReference type="CDD" id="cd07302">
    <property type="entry name" value="CHD"/>
    <property type="match status" value="1"/>
</dbReference>
<feature type="region of interest" description="Disordered" evidence="1">
    <location>
        <begin position="1"/>
        <end position="209"/>
    </location>
</feature>
<dbReference type="EMBL" id="JALLPB020000077">
    <property type="protein sequence ID" value="KAL3822018.1"/>
    <property type="molecule type" value="Genomic_DNA"/>
</dbReference>
<dbReference type="InterPro" id="IPR029787">
    <property type="entry name" value="Nucleotide_cyclase"/>
</dbReference>
<feature type="transmembrane region" description="Helical" evidence="2">
    <location>
        <begin position="327"/>
        <end position="347"/>
    </location>
</feature>
<reference evidence="4 5" key="1">
    <citation type="submission" date="2024-10" db="EMBL/GenBank/DDBJ databases">
        <title>Updated reference genomes for cyclostephanoid diatoms.</title>
        <authorList>
            <person name="Roberts W.R."/>
            <person name="Alverson A.J."/>
        </authorList>
    </citation>
    <scope>NUCLEOTIDE SEQUENCE [LARGE SCALE GENOMIC DNA]</scope>
    <source>
        <strain evidence="4 5">AJA228-03</strain>
    </source>
</reference>
<proteinExistence type="predicted"/>
<feature type="non-terminal residue" evidence="4">
    <location>
        <position position="1"/>
    </location>
</feature>
<feature type="transmembrane region" description="Helical" evidence="2">
    <location>
        <begin position="407"/>
        <end position="427"/>
    </location>
</feature>
<comment type="caution">
    <text evidence="4">The sequence shown here is derived from an EMBL/GenBank/DDBJ whole genome shotgun (WGS) entry which is preliminary data.</text>
</comment>
<feature type="domain" description="Guanylate cyclase" evidence="3">
    <location>
        <begin position="838"/>
        <end position="1003"/>
    </location>
</feature>
<dbReference type="PROSITE" id="PS50125">
    <property type="entry name" value="GUANYLATE_CYCLASE_2"/>
    <property type="match status" value="1"/>
</dbReference>
<gene>
    <name evidence="4" type="ORF">ACHAXA_003004</name>
</gene>
<evidence type="ECO:0000313" key="5">
    <source>
        <dbReference type="Proteomes" id="UP001530377"/>
    </source>
</evidence>
<feature type="compositionally biased region" description="Basic residues" evidence="1">
    <location>
        <begin position="56"/>
        <end position="68"/>
    </location>
</feature>
<keyword evidence="2" id="KW-1133">Transmembrane helix</keyword>
<evidence type="ECO:0000256" key="2">
    <source>
        <dbReference type="SAM" id="Phobius"/>
    </source>
</evidence>
<protein>
    <recommendedName>
        <fullName evidence="3">Guanylate cyclase domain-containing protein</fullName>
    </recommendedName>
</protein>
<feature type="transmembrane region" description="Helical" evidence="2">
    <location>
        <begin position="353"/>
        <end position="372"/>
    </location>
</feature>
<accession>A0ABD3SC89</accession>
<keyword evidence="5" id="KW-1185">Reference proteome</keyword>
<name>A0ABD3SC89_9STRA</name>
<evidence type="ECO:0000313" key="4">
    <source>
        <dbReference type="EMBL" id="KAL3822018.1"/>
    </source>
</evidence>
<organism evidence="4 5">
    <name type="scientific">Cyclostephanos tholiformis</name>
    <dbReference type="NCBI Taxonomy" id="382380"/>
    <lineage>
        <taxon>Eukaryota</taxon>
        <taxon>Sar</taxon>
        <taxon>Stramenopiles</taxon>
        <taxon>Ochrophyta</taxon>
        <taxon>Bacillariophyta</taxon>
        <taxon>Coscinodiscophyceae</taxon>
        <taxon>Thalassiosirophycidae</taxon>
        <taxon>Stephanodiscales</taxon>
        <taxon>Stephanodiscaceae</taxon>
        <taxon>Cyclostephanos</taxon>
    </lineage>
</organism>
<sequence>FGRRKEGGDSERAGGRERRGDRGALTLGEVCSPLSSFRPSTRYTLKEGEAPENNINKKRRKQGRRKKGNMICDTRGGGRVRGRGSSSIDFPTISEEGSDNDGGEEESDDYSSDEASITIDDIDRTARRRHMSSSRLVVNDDGTTSDRRDGTKNKHDRHHNHPRFVVSERSLSCHDSSSTNEGEGGGKEEEEGTYRAGGGGDSVGAGGGGGGAATSGFMSALLRYAFGESTIVHDASASGGGEDSRRGRGRRNGASSLFSAGQGVFFPQPKRSTNHLIIAEGRQTSTIVGGRMGGEGGGGGGGGGGEASYNHCVAALRSIIYHRAWKLLILASIVLLLFGPSIRTIWLPKSADRGVLVVLICSCAILVVDIFIRCIFDESYFSCSNPESSRGEKCGRRLDRLFRMGSFTFWFDLVSIAPVILMIIYSLSTNKTIVVVELSEPYGIPKSIKLPTVDSFEWFSYTIGTFALMARFIRSSTLRLTSTNWNFHYLDPCYWMNYLISNRGDSSSEQDESRNSVTQGHPSQITQPSNTIGVDNKTNKSRSHVSAPSELETDPPKRFFNPYTAKEQIDGAPARTGLFLRNNVSSGSPSQVGTAMRELTGQRVALAALVREPDTTEVSTMVFLHGQTANENIMTMAVDIAHSNVIPSLFNYTRADSTGIIFQRLYDDVDYTSCRAQSIMTIVVQGQGVNTTGYFDKSQAWIVDAKVNLAITISVLVLWAVAETSFGRPVIYLVVEPIERMVRLLSMLMKDPLGYSDSPEYKALVREGDGTADGWYWTKEMLRGMETHFLMSTIQRIGNLLRVGFGSAGAEIIRDNLERCGKEDVLFLNKQGGTVSCIFLFCDIRQFTDATESLQEEVFVFTNRIANVVHSICNSHGGAANKNIGDAFLVSWRLDDAPTNEEMHDDPFRNHSNYQSSSNQADKALLSVVKISMALHYDHYFTDGMSEAAKKRLMTKLSNRKGPLVQMGFGLHAGTAVQGAIGSQRKLDATYISESVERAEFLESSTKTYGLPILMSDSFYNLLDPANRRRCRKVDQLLILNEGDEKLSDPHDILENGERMNIYTFDMAIDALWKSAPDVESSYHDETGAVRSATRRRSSSLVRSLDFSKSLASSENRWSSMRGGDIEKATQAEAATVEQVADRAGDLVLPNGMHHYSEKSWNESDIKKIRREYVSSGIIFPKYQEGLKAYYTKDWEHAKQCFELVLSQREDGPSRHFLSLIEEQGGVPPKNFIGYSVETG</sequence>
<keyword evidence="2" id="KW-0472">Membrane</keyword>
<dbReference type="Gene3D" id="3.30.70.1230">
    <property type="entry name" value="Nucleotide cyclase"/>
    <property type="match status" value="1"/>
</dbReference>
<keyword evidence="2" id="KW-0812">Transmembrane</keyword>